<dbReference type="Pfam" id="PF00903">
    <property type="entry name" value="Glyoxalase"/>
    <property type="match status" value="1"/>
</dbReference>
<evidence type="ECO:0000256" key="3">
    <source>
        <dbReference type="ARBA" id="ARBA00022723"/>
    </source>
</evidence>
<dbReference type="FunFam" id="3.10.180.10:FF:000001">
    <property type="entry name" value="4-hydroxyphenylpyruvate dioxygenase"/>
    <property type="match status" value="1"/>
</dbReference>
<protein>
    <recommendedName>
        <fullName evidence="6">VOC domain-containing protein</fullName>
    </recommendedName>
</protein>
<dbReference type="InterPro" id="IPR029068">
    <property type="entry name" value="Glyas_Bleomycin-R_OHBP_Dase"/>
</dbReference>
<dbReference type="CDD" id="cd07250">
    <property type="entry name" value="HPPD_C_like"/>
    <property type="match status" value="1"/>
</dbReference>
<dbReference type="GO" id="GO:0046872">
    <property type="term" value="F:metal ion binding"/>
    <property type="evidence" value="ECO:0007669"/>
    <property type="project" value="UniProtKB-KW"/>
</dbReference>
<dbReference type="AlphaFoldDB" id="A0A381YZ70"/>
<dbReference type="InterPro" id="IPR041736">
    <property type="entry name" value="4OHPhenylPyrv_dOase_N"/>
</dbReference>
<organism evidence="7">
    <name type="scientific">marine metagenome</name>
    <dbReference type="NCBI Taxonomy" id="408172"/>
    <lineage>
        <taxon>unclassified sequences</taxon>
        <taxon>metagenomes</taxon>
        <taxon>ecological metagenomes</taxon>
    </lineage>
</organism>
<dbReference type="PIRSF" id="PIRSF009283">
    <property type="entry name" value="HPP_dOase"/>
    <property type="match status" value="1"/>
</dbReference>
<feature type="domain" description="VOC" evidence="6">
    <location>
        <begin position="150"/>
        <end position="304"/>
    </location>
</feature>
<evidence type="ECO:0000259" key="6">
    <source>
        <dbReference type="PROSITE" id="PS51819"/>
    </source>
</evidence>
<feature type="domain" description="VOC" evidence="6">
    <location>
        <begin position="1"/>
        <end position="123"/>
    </location>
</feature>
<evidence type="ECO:0000256" key="1">
    <source>
        <dbReference type="ARBA" id="ARBA00001962"/>
    </source>
</evidence>
<dbReference type="PANTHER" id="PTHR11959">
    <property type="entry name" value="4-HYDROXYPHENYLPYRUVATE DIOXYGENASE"/>
    <property type="match status" value="1"/>
</dbReference>
<keyword evidence="4" id="KW-0677">Repeat</keyword>
<dbReference type="PANTHER" id="PTHR11959:SF1">
    <property type="entry name" value="4-HYDROXYPHENYLPYRUVATE DIOXYGENASE"/>
    <property type="match status" value="1"/>
</dbReference>
<comment type="similarity">
    <text evidence="2">Belongs to the 4HPPD family.</text>
</comment>
<dbReference type="Pfam" id="PF14696">
    <property type="entry name" value="Glyoxalase_5"/>
    <property type="match status" value="1"/>
</dbReference>
<evidence type="ECO:0000256" key="5">
    <source>
        <dbReference type="ARBA" id="ARBA00023004"/>
    </source>
</evidence>
<name>A0A381YZ70_9ZZZZ</name>
<dbReference type="InterPro" id="IPR004360">
    <property type="entry name" value="Glyas_Fos-R_dOase_dom"/>
</dbReference>
<keyword evidence="5" id="KW-0408">Iron</keyword>
<dbReference type="PROSITE" id="PS51819">
    <property type="entry name" value="VOC"/>
    <property type="match status" value="2"/>
</dbReference>
<dbReference type="SUPFAM" id="SSF54593">
    <property type="entry name" value="Glyoxalase/Bleomycin resistance protein/Dihydroxybiphenyl dioxygenase"/>
    <property type="match status" value="1"/>
</dbReference>
<sequence length="347" mass="39242">VGNAKQTAHYYQSTMGFRPIAYRGLETGSRDRVSYVLNQDHINLVITSPLEKNTDIGAHIDCHGDGIKDVAFTVDDSEMAWKTSIDRGAISVLKPTLISDENGETRISAIETFGDTIHTFVERDQYEGPFLPGFQAYNFGRENETTGLVHIDHVVGNQPDGEMQPVCDYYEKVFGWHRFWTVDDNDISTEYSALRSVVMANDNEIIKIPINEPADGLKKSQIQEFIDYYGTAGVQHLALSTRDIISTVEIMHTNGVDFLPTPPSYYENLTKRVGPIDEDIETLARLGILVDVDENGYMLQIFTKPIQDRPTLFFEIIQRKGSNSFGKGNFRSLFKSIEREQKRRGNL</sequence>
<dbReference type="InterPro" id="IPR005956">
    <property type="entry name" value="4OHPhenylPyrv_dOase"/>
</dbReference>
<proteinExistence type="inferred from homology"/>
<dbReference type="EMBL" id="UINC01019361">
    <property type="protein sequence ID" value="SVA81951.1"/>
    <property type="molecule type" value="Genomic_DNA"/>
</dbReference>
<dbReference type="InterPro" id="IPR037523">
    <property type="entry name" value="VOC_core"/>
</dbReference>
<comment type="cofactor">
    <cofactor evidence="1">
        <name>Fe cation</name>
        <dbReference type="ChEBI" id="CHEBI:24875"/>
    </cofactor>
</comment>
<gene>
    <name evidence="7" type="ORF">METZ01_LOCUS134805</name>
</gene>
<evidence type="ECO:0000256" key="4">
    <source>
        <dbReference type="ARBA" id="ARBA00022737"/>
    </source>
</evidence>
<evidence type="ECO:0000313" key="7">
    <source>
        <dbReference type="EMBL" id="SVA81951.1"/>
    </source>
</evidence>
<evidence type="ECO:0000256" key="2">
    <source>
        <dbReference type="ARBA" id="ARBA00005877"/>
    </source>
</evidence>
<dbReference type="GO" id="GO:0003868">
    <property type="term" value="F:4-hydroxyphenylpyruvate dioxygenase activity"/>
    <property type="evidence" value="ECO:0007669"/>
    <property type="project" value="InterPro"/>
</dbReference>
<dbReference type="InterPro" id="IPR041735">
    <property type="entry name" value="4OHPhenylPyrv_dOase_C"/>
</dbReference>
<dbReference type="NCBIfam" id="TIGR01263">
    <property type="entry name" value="4HPPD"/>
    <property type="match status" value="1"/>
</dbReference>
<dbReference type="CDD" id="cd08342">
    <property type="entry name" value="HPPD_N_like"/>
    <property type="match status" value="1"/>
</dbReference>
<dbReference type="GO" id="GO:0006572">
    <property type="term" value="P:L-tyrosine catabolic process"/>
    <property type="evidence" value="ECO:0007669"/>
    <property type="project" value="TreeGrafter"/>
</dbReference>
<feature type="non-terminal residue" evidence="7">
    <location>
        <position position="1"/>
    </location>
</feature>
<reference evidence="7" key="1">
    <citation type="submission" date="2018-05" db="EMBL/GenBank/DDBJ databases">
        <authorList>
            <person name="Lanie J.A."/>
            <person name="Ng W.-L."/>
            <person name="Kazmierczak K.M."/>
            <person name="Andrzejewski T.M."/>
            <person name="Davidsen T.M."/>
            <person name="Wayne K.J."/>
            <person name="Tettelin H."/>
            <person name="Glass J.I."/>
            <person name="Rusch D."/>
            <person name="Podicherti R."/>
            <person name="Tsui H.-C.T."/>
            <person name="Winkler M.E."/>
        </authorList>
    </citation>
    <scope>NUCLEOTIDE SEQUENCE</scope>
</reference>
<accession>A0A381YZ70</accession>
<keyword evidence="3" id="KW-0479">Metal-binding</keyword>
<dbReference type="Gene3D" id="3.10.180.10">
    <property type="entry name" value="2,3-Dihydroxybiphenyl 1,2-Dioxygenase, domain 1"/>
    <property type="match status" value="2"/>
</dbReference>